<feature type="domain" description="G" evidence="2">
    <location>
        <begin position="86"/>
        <end position="126"/>
    </location>
</feature>
<feature type="region of interest" description="Disordered" evidence="1">
    <location>
        <begin position="408"/>
        <end position="436"/>
    </location>
</feature>
<gene>
    <name evidence="3" type="ORF">OJAG_01030</name>
</gene>
<dbReference type="InterPro" id="IPR027417">
    <property type="entry name" value="P-loop_NTPase"/>
</dbReference>
<feature type="compositionally biased region" description="Basic and acidic residues" evidence="1">
    <location>
        <begin position="1"/>
        <end position="11"/>
    </location>
</feature>
<proteinExistence type="predicted"/>
<feature type="compositionally biased region" description="Basic and acidic residues" evidence="1">
    <location>
        <begin position="425"/>
        <end position="436"/>
    </location>
</feature>
<protein>
    <recommendedName>
        <fullName evidence="2">G domain-containing protein</fullName>
    </recommendedName>
</protein>
<dbReference type="STRING" id="43678.OJAG_01030"/>
<dbReference type="GO" id="GO:0005525">
    <property type="term" value="F:GTP binding"/>
    <property type="evidence" value="ECO:0007669"/>
    <property type="project" value="InterPro"/>
</dbReference>
<feature type="region of interest" description="Disordered" evidence="1">
    <location>
        <begin position="1"/>
        <end position="29"/>
    </location>
</feature>
<dbReference type="InterPro" id="IPR006073">
    <property type="entry name" value="GTP-bd"/>
</dbReference>
<dbReference type="Proteomes" id="UP000076447">
    <property type="component" value="Unassembled WGS sequence"/>
</dbReference>
<dbReference type="InterPro" id="IPR005662">
    <property type="entry name" value="GTPase_Era-like"/>
</dbReference>
<name>A0A161XK70_9CELL</name>
<dbReference type="Pfam" id="PF01926">
    <property type="entry name" value="MMR_HSR1"/>
    <property type="match status" value="1"/>
</dbReference>
<reference evidence="3 4" key="1">
    <citation type="submission" date="2016-01" db="EMBL/GenBank/DDBJ databases">
        <title>Genome sequence of Oerskovia enterophila VJag, an agar and cellulose degrading bacterium.</title>
        <authorList>
            <person name="Poehlein A."/>
            <person name="Jag V."/>
            <person name="Bengelsdorf F."/>
            <person name="Duerre P."/>
            <person name="Daniel R."/>
        </authorList>
    </citation>
    <scope>NUCLEOTIDE SEQUENCE [LARGE SCALE GENOMIC DNA]</scope>
    <source>
        <strain evidence="3 4">VJag</strain>
    </source>
</reference>
<dbReference type="GO" id="GO:0043024">
    <property type="term" value="F:ribosomal small subunit binding"/>
    <property type="evidence" value="ECO:0007669"/>
    <property type="project" value="TreeGrafter"/>
</dbReference>
<dbReference type="GO" id="GO:0000028">
    <property type="term" value="P:ribosomal small subunit assembly"/>
    <property type="evidence" value="ECO:0007669"/>
    <property type="project" value="TreeGrafter"/>
</dbReference>
<evidence type="ECO:0000256" key="1">
    <source>
        <dbReference type="SAM" id="MobiDB-lite"/>
    </source>
</evidence>
<dbReference type="EMBL" id="LRIE01000022">
    <property type="protein sequence ID" value="KZM37187.1"/>
    <property type="molecule type" value="Genomic_DNA"/>
</dbReference>
<sequence length="568" mass="59708">MTTRHAADRAPRATPASGRTPGNTPEEIGTTVFDVGRDLRRDVAEVELPLVLDGVAEAEAARRRLLNQLDEHLLPRLKELSSPAVVVIAGSTGAGKSTLYNSLLGEEVSQAGVLRPTTREPVFAYNPLDVDVLVHSPTTAMSRVVEHDGVPRGTALLDAPDLDSLLAENRSTAAQLLEAADLWLFVTTAARYGDALPWVALGQAMERGASVAMVLNRVPQHNLTTIRGDLLARLREHGMEGVPLFVIPDVGPHEGMLDRATVTPIARWLTMLAGPDRSRAVIVRTLKGSLAALPAWVTGIADAVQQQVEAAEVLRGTIEKALPDAEASARASVAAGVVAEGSVASRWAQLASAEKIDRLKVRHGLARSTKRRGRAREAALEPLLDEVRAAATRTLVAAGSSADDALRAALTGPDAPPGGPAFAPEHGDPAREAAREKAAATQVHEWVSVAERAVEALRGIDEPGVTPQDSAENRRAEAAVKALGPTGLVALLLTSAAGVDDATRLVQALLGEPGAASAQTLASDLADRAAAMVAREPVDLLERLDIPALAPDAAVGLRLRLAELRRLS</sequence>
<dbReference type="PANTHER" id="PTHR42698">
    <property type="entry name" value="GTPASE ERA"/>
    <property type="match status" value="1"/>
</dbReference>
<dbReference type="Gene3D" id="3.40.50.300">
    <property type="entry name" value="P-loop containing nucleotide triphosphate hydrolases"/>
    <property type="match status" value="1"/>
</dbReference>
<dbReference type="GO" id="GO:0019843">
    <property type="term" value="F:rRNA binding"/>
    <property type="evidence" value="ECO:0007669"/>
    <property type="project" value="TreeGrafter"/>
</dbReference>
<accession>A0A161XK70</accession>
<organism evidence="3 4">
    <name type="scientific">Oerskovia enterophila</name>
    <dbReference type="NCBI Taxonomy" id="43678"/>
    <lineage>
        <taxon>Bacteria</taxon>
        <taxon>Bacillati</taxon>
        <taxon>Actinomycetota</taxon>
        <taxon>Actinomycetes</taxon>
        <taxon>Micrococcales</taxon>
        <taxon>Cellulomonadaceae</taxon>
        <taxon>Oerskovia</taxon>
    </lineage>
</organism>
<evidence type="ECO:0000259" key="2">
    <source>
        <dbReference type="Pfam" id="PF01926"/>
    </source>
</evidence>
<dbReference type="GO" id="GO:0005829">
    <property type="term" value="C:cytosol"/>
    <property type="evidence" value="ECO:0007669"/>
    <property type="project" value="TreeGrafter"/>
</dbReference>
<dbReference type="AlphaFoldDB" id="A0A161XK70"/>
<comment type="caution">
    <text evidence="3">The sequence shown here is derived from an EMBL/GenBank/DDBJ whole genome shotgun (WGS) entry which is preliminary data.</text>
</comment>
<dbReference type="PANTHER" id="PTHR42698:SF1">
    <property type="entry name" value="GTPASE ERA, MITOCHONDRIAL"/>
    <property type="match status" value="1"/>
</dbReference>
<dbReference type="SUPFAM" id="SSF52540">
    <property type="entry name" value="P-loop containing nucleoside triphosphate hydrolases"/>
    <property type="match status" value="1"/>
</dbReference>
<dbReference type="OrthoDB" id="207675at2"/>
<dbReference type="PATRIC" id="fig|43678.3.peg.117"/>
<evidence type="ECO:0000313" key="4">
    <source>
        <dbReference type="Proteomes" id="UP000076447"/>
    </source>
</evidence>
<evidence type="ECO:0000313" key="3">
    <source>
        <dbReference type="EMBL" id="KZM37187.1"/>
    </source>
</evidence>
<dbReference type="RefSeq" id="WP_068706651.1">
    <property type="nucleotide sequence ID" value="NZ_LRIE01000022.1"/>
</dbReference>